<dbReference type="Pfam" id="PF16375">
    <property type="entry name" value="DUF4986"/>
    <property type="match status" value="1"/>
</dbReference>
<feature type="domain" description="Non-reducing end beta-L-arabinofuranosidase-like GH127 middle" evidence="5">
    <location>
        <begin position="455"/>
        <end position="532"/>
    </location>
</feature>
<evidence type="ECO:0000259" key="4">
    <source>
        <dbReference type="Pfam" id="PF20620"/>
    </source>
</evidence>
<dbReference type="RefSeq" id="WP_215760191.1">
    <property type="nucleotide sequence ID" value="NZ_JAHKBE010000033.1"/>
</dbReference>
<feature type="signal peptide" evidence="1">
    <location>
        <begin position="1"/>
        <end position="21"/>
    </location>
</feature>
<proteinExistence type="predicted"/>
<evidence type="ECO:0000259" key="3">
    <source>
        <dbReference type="Pfam" id="PF16375"/>
    </source>
</evidence>
<name>A0ABV1FRW9_9BACT</name>
<keyword evidence="7" id="KW-1185">Reference proteome</keyword>
<organism evidence="6 7">
    <name type="scientific">Hallella faecis</name>
    <dbReference type="NCBI Taxonomy" id="2841596"/>
    <lineage>
        <taxon>Bacteria</taxon>
        <taxon>Pseudomonadati</taxon>
        <taxon>Bacteroidota</taxon>
        <taxon>Bacteroidia</taxon>
        <taxon>Bacteroidales</taxon>
        <taxon>Prevotellaceae</taxon>
        <taxon>Hallella</taxon>
    </lineage>
</organism>
<dbReference type="InterPro" id="IPR032275">
    <property type="entry name" value="DUF4986"/>
</dbReference>
<accession>A0ABV1FRW9</accession>
<gene>
    <name evidence="6" type="ORF">AAAT34_08820</name>
</gene>
<evidence type="ECO:0000313" key="7">
    <source>
        <dbReference type="Proteomes" id="UP001487296"/>
    </source>
</evidence>
<evidence type="ECO:0000256" key="1">
    <source>
        <dbReference type="SAM" id="SignalP"/>
    </source>
</evidence>
<feature type="domain" description="DUF4986" evidence="3">
    <location>
        <begin position="577"/>
        <end position="666"/>
    </location>
</feature>
<evidence type="ECO:0000259" key="2">
    <source>
        <dbReference type="Pfam" id="PF07944"/>
    </source>
</evidence>
<evidence type="ECO:0000259" key="5">
    <source>
        <dbReference type="Pfam" id="PF20736"/>
    </source>
</evidence>
<dbReference type="SUPFAM" id="SSF48208">
    <property type="entry name" value="Six-hairpin glycosidases"/>
    <property type="match status" value="1"/>
</dbReference>
<protein>
    <submittedName>
        <fullName evidence="6">Beta-L-arabinofuranosidase domain-containing protein</fullName>
    </submittedName>
</protein>
<sequence>MQFRRIIVAAWLFATTLAAQAQALLYPQHFNLSEVTLLDSPFRTARDLNNHTLLAYDADRLMAPFIRQAGLDKQTGKYQGWLDKHPSFTNWGLSNWSLEGHVGGHYLTALALAYASLNHEGASTEEQAVRQQLKERLDYCLNILHDCQEAYANDATGLKGFIGGQPLNDMWRKLYRGDTSAYTQFGGWVPLYCQHKVLAGLRDAYLYAGSLKAKEMFRSLCDWTIEVVNRYTNIENLLNSEHGGVNETLADAYALFGDDKYLEGAKKYCHQQMINGMANYNTTFLNNKHANTQVPKYIGFERICQLTRGAEPANYESAVHNFWTDVAQNRTVCIGGNSVDEHFLPATEAGRYIANLNGPETCNSNNMLKLSEDLFDDTHDARYADFYENTLYNHILATQDPTTGGYVYFTTLRPQAYRVYSQVNQGMWCCVGTGMENHAKYGHFIYTHSTVGSDTLFVNIFIASELHNDKYGILQETRFPYEPKTRLTVTRPGKFVIAVRQPAWASADGKATYTCYDRSWKKGDTLNVDLPMTLRMEPCPNLPQYVAFKYGPILLAGRTTARTQAEADTTGLAYEVLQGEYAGEGRMDHAPGSVATPLQLTTSPLLLCDRSQVLGMVQKIDTARLMFAIRGPQGVENASRSMFNTVPSITMEPFFSLHHSRYCVYWYQQSVADFAKSDLAAEEQLAAELQKRTLDYVGTGEQQSEAGHDANYSANSTKGSYNGEFYRDCGQGNEGYVEYTLTIPEERYNELAQSGDALTVMCRFTVADKGRKAKVSVDGTEVANVTIPSNVANKDPKGFYNDEYRLPRQVAYGTNGKLKRRFVFRIEPAENGTMCPGLYYLRLLVAKPVKVEGVPYAFHASDWVSGDEARVKQANISYDMQANTIKVKATGAQNTALQLAKVHSGCYYIPAEHPYLCVTGSHLSTATSAHQMWFHAGKWINIVNPVKVVDAGNGLQTVVWDMTQHMAYLDPVPLATTETFITNFGLTNTTGETVVSDISYQAEIPAKGWATGIAGTTIGNKANHAFNSTYNLAGQQLQHPQRGVNIINHKTVVLK</sequence>
<feature type="domain" description="Non-reducing end beta-L-arabinofuranosidase-like GH127 catalytic" evidence="2">
    <location>
        <begin position="34"/>
        <end position="442"/>
    </location>
</feature>
<comment type="caution">
    <text evidence="6">The sequence shown here is derived from an EMBL/GenBank/DDBJ whole genome shotgun (WGS) entry which is preliminary data.</text>
</comment>
<keyword evidence="1" id="KW-0732">Signal</keyword>
<dbReference type="EMBL" id="JBBNFP010000034">
    <property type="protein sequence ID" value="MEQ2487151.1"/>
    <property type="molecule type" value="Genomic_DNA"/>
</dbReference>
<dbReference type="Pfam" id="PF07944">
    <property type="entry name" value="Beta-AFase-like_GH127_cat"/>
    <property type="match status" value="1"/>
</dbReference>
<feature type="chain" id="PRO_5046160587" evidence="1">
    <location>
        <begin position="22"/>
        <end position="1055"/>
    </location>
</feature>
<evidence type="ECO:0000313" key="6">
    <source>
        <dbReference type="EMBL" id="MEQ2487151.1"/>
    </source>
</evidence>
<dbReference type="InterPro" id="IPR012878">
    <property type="entry name" value="Beta-AFase-like_GH127_cat"/>
</dbReference>
<dbReference type="PANTHER" id="PTHR31151">
    <property type="entry name" value="PROLINE-TRNA LIGASE (DUF1680)"/>
    <property type="match status" value="1"/>
</dbReference>
<dbReference type="Proteomes" id="UP001487296">
    <property type="component" value="Unassembled WGS sequence"/>
</dbReference>
<dbReference type="PANTHER" id="PTHR31151:SF0">
    <property type="entry name" value="PROLINE-TRNA LIGASE (DUF1680)"/>
    <property type="match status" value="1"/>
</dbReference>
<reference evidence="6 7" key="1">
    <citation type="submission" date="2024-04" db="EMBL/GenBank/DDBJ databases">
        <title>Human intestinal bacterial collection.</title>
        <authorList>
            <person name="Pauvert C."/>
            <person name="Hitch T.C.A."/>
            <person name="Clavel T."/>
        </authorList>
    </citation>
    <scope>NUCLEOTIDE SEQUENCE [LARGE SCALE GENOMIC DNA]</scope>
    <source>
        <strain evidence="6 7">CLA-AA-H145</strain>
    </source>
</reference>
<feature type="domain" description="Glycoside hydrolase GH146 substrate-binding" evidence="4">
    <location>
        <begin position="688"/>
        <end position="844"/>
    </location>
</feature>
<dbReference type="Pfam" id="PF20620">
    <property type="entry name" value="DUF6805"/>
    <property type="match status" value="1"/>
</dbReference>
<dbReference type="InterPro" id="IPR046544">
    <property type="entry name" value="GH146_SB_dom"/>
</dbReference>
<dbReference type="InterPro" id="IPR008928">
    <property type="entry name" value="6-hairpin_glycosidase_sf"/>
</dbReference>
<dbReference type="InterPro" id="IPR049046">
    <property type="entry name" value="Beta-AFase-like_GH127_middle"/>
</dbReference>
<dbReference type="Pfam" id="PF20736">
    <property type="entry name" value="Glyco_hydro127M"/>
    <property type="match status" value="1"/>
</dbReference>